<keyword evidence="1" id="KW-0732">Signal</keyword>
<dbReference type="EMBL" id="SOCP01000005">
    <property type="protein sequence ID" value="TDV52352.1"/>
    <property type="molecule type" value="Genomic_DNA"/>
</dbReference>
<name>A0A4R7VRQ5_9PSEU</name>
<organism evidence="2 3">
    <name type="scientific">Actinophytocola oryzae</name>
    <dbReference type="NCBI Taxonomy" id="502181"/>
    <lineage>
        <taxon>Bacteria</taxon>
        <taxon>Bacillati</taxon>
        <taxon>Actinomycetota</taxon>
        <taxon>Actinomycetes</taxon>
        <taxon>Pseudonocardiales</taxon>
        <taxon>Pseudonocardiaceae</taxon>
    </lineage>
</organism>
<sequence length="127" mass="13341">MVRRLPTLVAVALTGALVACGGPNPAAHFCDDYGKAVSKLYAAAGDYAAAPGEFASVVDVTMDELSRIRAGAPDEDLRRAFDSAYFALTVFSEDAALADFLARTDFNQDDVVKACLDYGIELTPSAG</sequence>
<evidence type="ECO:0000313" key="3">
    <source>
        <dbReference type="Proteomes" id="UP000294927"/>
    </source>
</evidence>
<keyword evidence="3" id="KW-1185">Reference proteome</keyword>
<evidence type="ECO:0000313" key="2">
    <source>
        <dbReference type="EMBL" id="TDV52352.1"/>
    </source>
</evidence>
<reference evidence="2 3" key="1">
    <citation type="submission" date="2019-03" db="EMBL/GenBank/DDBJ databases">
        <title>Genomic Encyclopedia of Archaeal and Bacterial Type Strains, Phase II (KMG-II): from individual species to whole genera.</title>
        <authorList>
            <person name="Goeker M."/>
        </authorList>
    </citation>
    <scope>NUCLEOTIDE SEQUENCE [LARGE SCALE GENOMIC DNA]</scope>
    <source>
        <strain evidence="2 3">DSM 45499</strain>
    </source>
</reference>
<dbReference type="AlphaFoldDB" id="A0A4R7VRQ5"/>
<gene>
    <name evidence="2" type="ORF">CLV71_105484</name>
</gene>
<evidence type="ECO:0000256" key="1">
    <source>
        <dbReference type="SAM" id="SignalP"/>
    </source>
</evidence>
<protein>
    <recommendedName>
        <fullName evidence="4">Lipoprotein</fullName>
    </recommendedName>
</protein>
<proteinExistence type="predicted"/>
<feature type="chain" id="PRO_5039629076" description="Lipoprotein" evidence="1">
    <location>
        <begin position="22"/>
        <end position="127"/>
    </location>
</feature>
<accession>A0A4R7VRQ5</accession>
<dbReference type="RefSeq" id="WP_133903718.1">
    <property type="nucleotide sequence ID" value="NZ_SOCP01000005.1"/>
</dbReference>
<dbReference type="OrthoDB" id="9916366at2"/>
<feature type="signal peptide" evidence="1">
    <location>
        <begin position="1"/>
        <end position="21"/>
    </location>
</feature>
<comment type="caution">
    <text evidence="2">The sequence shown here is derived from an EMBL/GenBank/DDBJ whole genome shotgun (WGS) entry which is preliminary data.</text>
</comment>
<dbReference type="Proteomes" id="UP000294927">
    <property type="component" value="Unassembled WGS sequence"/>
</dbReference>
<evidence type="ECO:0008006" key="4">
    <source>
        <dbReference type="Google" id="ProtNLM"/>
    </source>
</evidence>
<dbReference type="PROSITE" id="PS51257">
    <property type="entry name" value="PROKAR_LIPOPROTEIN"/>
    <property type="match status" value="1"/>
</dbReference>